<name>A0AAN6RP15_9PEZI</name>
<feature type="transmembrane region" description="Helical" evidence="7">
    <location>
        <begin position="275"/>
        <end position="299"/>
    </location>
</feature>
<evidence type="ECO:0000256" key="3">
    <source>
        <dbReference type="ARBA" id="ARBA00022692"/>
    </source>
</evidence>
<feature type="domain" description="Major facilitator superfamily (MFS) profile" evidence="8">
    <location>
        <begin position="47"/>
        <end position="459"/>
    </location>
</feature>
<dbReference type="SUPFAM" id="SSF103473">
    <property type="entry name" value="MFS general substrate transporter"/>
    <property type="match status" value="1"/>
</dbReference>
<keyword evidence="4 7" id="KW-1133">Transmembrane helix</keyword>
<gene>
    <name evidence="9" type="ORF">C8A05DRAFT_38904</name>
</gene>
<evidence type="ECO:0000256" key="2">
    <source>
        <dbReference type="ARBA" id="ARBA00022448"/>
    </source>
</evidence>
<protein>
    <submittedName>
        <fullName evidence="9">Thiamine pathway transporter THI73</fullName>
    </submittedName>
</protein>
<evidence type="ECO:0000256" key="7">
    <source>
        <dbReference type="SAM" id="Phobius"/>
    </source>
</evidence>
<dbReference type="Pfam" id="PF07690">
    <property type="entry name" value="MFS_1"/>
    <property type="match status" value="1"/>
</dbReference>
<dbReference type="InterPro" id="IPR011701">
    <property type="entry name" value="MFS"/>
</dbReference>
<feature type="transmembrane region" description="Helical" evidence="7">
    <location>
        <begin position="433"/>
        <end position="454"/>
    </location>
</feature>
<keyword evidence="2" id="KW-0813">Transport</keyword>
<dbReference type="GO" id="GO:0016020">
    <property type="term" value="C:membrane"/>
    <property type="evidence" value="ECO:0007669"/>
    <property type="project" value="UniProtKB-SubCell"/>
</dbReference>
<proteinExistence type="predicted"/>
<keyword evidence="3 7" id="KW-0812">Transmembrane</keyword>
<evidence type="ECO:0000259" key="8">
    <source>
        <dbReference type="PROSITE" id="PS50850"/>
    </source>
</evidence>
<organism evidence="9 10">
    <name type="scientific">Staphylotrichum tortipilum</name>
    <dbReference type="NCBI Taxonomy" id="2831512"/>
    <lineage>
        <taxon>Eukaryota</taxon>
        <taxon>Fungi</taxon>
        <taxon>Dikarya</taxon>
        <taxon>Ascomycota</taxon>
        <taxon>Pezizomycotina</taxon>
        <taxon>Sordariomycetes</taxon>
        <taxon>Sordariomycetidae</taxon>
        <taxon>Sordariales</taxon>
        <taxon>Chaetomiaceae</taxon>
        <taxon>Staphylotrichum</taxon>
    </lineage>
</organism>
<sequence>MAANDDKAQVSSGSEKASLSEVENGTAHATIDAETNKKLLRRIDWRVMPVLCFTYALQFYDKALLSQAAIFGLRKDLGMQDGLKYSWASLIFYFGYIAGTYPVSLLAQRFSTRIVITIICLLWSVVVLTTPACRNYGDFLANRFLLGLIEAGVSPIFMLVVGFWYTHEEQVSRSSWWYSFSGGSLLVSPLINYGMGHIKGSLAPWQYMYFIAGGVTAVWGAALWWLFPDTPQNARGFTEEERALLMERVRGNNSGGENTTFKWYQVAEALKDYQLWGICICSMMLCTGSGAVTVFAPIVFNGMGFSVFESLLLNLPIGALAFILILGSGYIGQMVKSSRLHVVSFSCLPVILGCCLVWQLPSSNTAGRIAGYYLINFFSAGWVQCIGLGTSNVAGHTKKAIYAALTFIAYSVGNIIGPLLFDASYAPRYDRSFTGVMICFVICFFSGEILRFFLTRENKRRDALYGAPDDAHGLEDLTDKQNTSFRYHL</sequence>
<evidence type="ECO:0000313" key="9">
    <source>
        <dbReference type="EMBL" id="KAK3897544.1"/>
    </source>
</evidence>
<accession>A0AAN6RP15</accession>
<dbReference type="GO" id="GO:0022857">
    <property type="term" value="F:transmembrane transporter activity"/>
    <property type="evidence" value="ECO:0007669"/>
    <property type="project" value="InterPro"/>
</dbReference>
<feature type="region of interest" description="Disordered" evidence="6">
    <location>
        <begin position="1"/>
        <end position="21"/>
    </location>
</feature>
<dbReference type="PROSITE" id="PS50850">
    <property type="entry name" value="MFS"/>
    <property type="match status" value="1"/>
</dbReference>
<dbReference type="Gene3D" id="1.20.1250.20">
    <property type="entry name" value="MFS general substrate transporter like domains"/>
    <property type="match status" value="2"/>
</dbReference>
<reference evidence="9" key="1">
    <citation type="journal article" date="2023" name="Mol. Phylogenet. Evol.">
        <title>Genome-scale phylogeny and comparative genomics of the fungal order Sordariales.</title>
        <authorList>
            <person name="Hensen N."/>
            <person name="Bonometti L."/>
            <person name="Westerberg I."/>
            <person name="Brannstrom I.O."/>
            <person name="Guillou S."/>
            <person name="Cros-Aarteil S."/>
            <person name="Calhoun S."/>
            <person name="Haridas S."/>
            <person name="Kuo A."/>
            <person name="Mondo S."/>
            <person name="Pangilinan J."/>
            <person name="Riley R."/>
            <person name="LaButti K."/>
            <person name="Andreopoulos B."/>
            <person name="Lipzen A."/>
            <person name="Chen C."/>
            <person name="Yan M."/>
            <person name="Daum C."/>
            <person name="Ng V."/>
            <person name="Clum A."/>
            <person name="Steindorff A."/>
            <person name="Ohm R.A."/>
            <person name="Martin F."/>
            <person name="Silar P."/>
            <person name="Natvig D.O."/>
            <person name="Lalanne C."/>
            <person name="Gautier V."/>
            <person name="Ament-Velasquez S.L."/>
            <person name="Kruys A."/>
            <person name="Hutchinson M.I."/>
            <person name="Powell A.J."/>
            <person name="Barry K."/>
            <person name="Miller A.N."/>
            <person name="Grigoriev I.V."/>
            <person name="Debuchy R."/>
            <person name="Gladieux P."/>
            <person name="Hiltunen Thoren M."/>
            <person name="Johannesson H."/>
        </authorList>
    </citation>
    <scope>NUCLEOTIDE SEQUENCE</scope>
    <source>
        <strain evidence="9">CBS 103.79</strain>
    </source>
</reference>
<dbReference type="PANTHER" id="PTHR43791">
    <property type="entry name" value="PERMEASE-RELATED"/>
    <property type="match status" value="1"/>
</dbReference>
<dbReference type="EMBL" id="MU856134">
    <property type="protein sequence ID" value="KAK3897544.1"/>
    <property type="molecule type" value="Genomic_DNA"/>
</dbReference>
<feature type="compositionally biased region" description="Polar residues" evidence="6">
    <location>
        <begin position="9"/>
        <end position="21"/>
    </location>
</feature>
<reference evidence="9" key="2">
    <citation type="submission" date="2023-05" db="EMBL/GenBank/DDBJ databases">
        <authorList>
            <consortium name="Lawrence Berkeley National Laboratory"/>
            <person name="Steindorff A."/>
            <person name="Hensen N."/>
            <person name="Bonometti L."/>
            <person name="Westerberg I."/>
            <person name="Brannstrom I.O."/>
            <person name="Guillou S."/>
            <person name="Cros-Aarteil S."/>
            <person name="Calhoun S."/>
            <person name="Haridas S."/>
            <person name="Kuo A."/>
            <person name="Mondo S."/>
            <person name="Pangilinan J."/>
            <person name="Riley R."/>
            <person name="Labutti K."/>
            <person name="Andreopoulos B."/>
            <person name="Lipzen A."/>
            <person name="Chen C."/>
            <person name="Yanf M."/>
            <person name="Daum C."/>
            <person name="Ng V."/>
            <person name="Clum A."/>
            <person name="Ohm R."/>
            <person name="Martin F."/>
            <person name="Silar P."/>
            <person name="Natvig D."/>
            <person name="Lalanne C."/>
            <person name="Gautier V."/>
            <person name="Ament-Velasquez S.L."/>
            <person name="Kruys A."/>
            <person name="Hutchinson M.I."/>
            <person name="Powell A.J."/>
            <person name="Barry K."/>
            <person name="Miller A.N."/>
            <person name="Grigoriev I.V."/>
            <person name="Debuchy R."/>
            <person name="Gladieux P."/>
            <person name="Thoren M.H."/>
            <person name="Johannesson H."/>
        </authorList>
    </citation>
    <scope>NUCLEOTIDE SEQUENCE</scope>
    <source>
        <strain evidence="9">CBS 103.79</strain>
    </source>
</reference>
<dbReference type="Proteomes" id="UP001303889">
    <property type="component" value="Unassembled WGS sequence"/>
</dbReference>
<feature type="transmembrane region" description="Helical" evidence="7">
    <location>
        <begin position="47"/>
        <end position="65"/>
    </location>
</feature>
<dbReference type="AlphaFoldDB" id="A0AAN6RP15"/>
<feature type="transmembrane region" description="Helical" evidence="7">
    <location>
        <begin position="401"/>
        <end position="421"/>
    </location>
</feature>
<evidence type="ECO:0000256" key="1">
    <source>
        <dbReference type="ARBA" id="ARBA00004141"/>
    </source>
</evidence>
<dbReference type="InterPro" id="IPR020846">
    <property type="entry name" value="MFS_dom"/>
</dbReference>
<evidence type="ECO:0000256" key="6">
    <source>
        <dbReference type="SAM" id="MobiDB-lite"/>
    </source>
</evidence>
<feature type="transmembrane region" description="Helical" evidence="7">
    <location>
        <begin position="372"/>
        <end position="389"/>
    </location>
</feature>
<comment type="subcellular location">
    <subcellularLocation>
        <location evidence="1">Membrane</location>
        <topology evidence="1">Multi-pass membrane protein</topology>
    </subcellularLocation>
</comment>
<keyword evidence="5 7" id="KW-0472">Membrane</keyword>
<feature type="transmembrane region" description="Helical" evidence="7">
    <location>
        <begin position="311"/>
        <end position="330"/>
    </location>
</feature>
<feature type="transmembrane region" description="Helical" evidence="7">
    <location>
        <begin position="207"/>
        <end position="227"/>
    </location>
</feature>
<feature type="transmembrane region" description="Helical" evidence="7">
    <location>
        <begin position="85"/>
        <end position="107"/>
    </location>
</feature>
<feature type="transmembrane region" description="Helical" evidence="7">
    <location>
        <begin position="342"/>
        <end position="360"/>
    </location>
</feature>
<dbReference type="InterPro" id="IPR036259">
    <property type="entry name" value="MFS_trans_sf"/>
</dbReference>
<feature type="transmembrane region" description="Helical" evidence="7">
    <location>
        <begin position="144"/>
        <end position="165"/>
    </location>
</feature>
<evidence type="ECO:0000313" key="10">
    <source>
        <dbReference type="Proteomes" id="UP001303889"/>
    </source>
</evidence>
<dbReference type="PANTHER" id="PTHR43791:SF74">
    <property type="entry name" value="TRANSPORTER, PUTATIVE (AFU_ORTHOLOGUE AFUA_1G17530)-RELATED"/>
    <property type="match status" value="1"/>
</dbReference>
<keyword evidence="10" id="KW-1185">Reference proteome</keyword>
<comment type="caution">
    <text evidence="9">The sequence shown here is derived from an EMBL/GenBank/DDBJ whole genome shotgun (WGS) entry which is preliminary data.</text>
</comment>
<evidence type="ECO:0000256" key="5">
    <source>
        <dbReference type="ARBA" id="ARBA00023136"/>
    </source>
</evidence>
<feature type="transmembrane region" description="Helical" evidence="7">
    <location>
        <begin position="114"/>
        <end position="132"/>
    </location>
</feature>
<feature type="transmembrane region" description="Helical" evidence="7">
    <location>
        <begin position="177"/>
        <end position="195"/>
    </location>
</feature>
<evidence type="ECO:0000256" key="4">
    <source>
        <dbReference type="ARBA" id="ARBA00022989"/>
    </source>
</evidence>